<organism evidence="1 2">
    <name type="scientific">Novosphingobium flavum</name>
    <dbReference type="NCBI Taxonomy" id="1778672"/>
    <lineage>
        <taxon>Bacteria</taxon>
        <taxon>Pseudomonadati</taxon>
        <taxon>Pseudomonadota</taxon>
        <taxon>Alphaproteobacteria</taxon>
        <taxon>Sphingomonadales</taxon>
        <taxon>Sphingomonadaceae</taxon>
        <taxon>Novosphingobium</taxon>
    </lineage>
</organism>
<accession>A0A7X1FTX1</accession>
<dbReference type="EMBL" id="JACLAW010000013">
    <property type="protein sequence ID" value="MBC2666888.1"/>
    <property type="molecule type" value="Genomic_DNA"/>
</dbReference>
<gene>
    <name evidence="1" type="ORF">H7F51_15320</name>
</gene>
<dbReference type="AlphaFoldDB" id="A0A7X1FTX1"/>
<evidence type="ECO:0000313" key="1">
    <source>
        <dbReference type="EMBL" id="MBC2666888.1"/>
    </source>
</evidence>
<keyword evidence="2" id="KW-1185">Reference proteome</keyword>
<dbReference type="RefSeq" id="WP_185665191.1">
    <property type="nucleotide sequence ID" value="NZ_JACLAW010000013.1"/>
</dbReference>
<comment type="caution">
    <text evidence="1">The sequence shown here is derived from an EMBL/GenBank/DDBJ whole genome shotgun (WGS) entry which is preliminary data.</text>
</comment>
<reference evidence="1 2" key="1">
    <citation type="submission" date="2020-08" db="EMBL/GenBank/DDBJ databases">
        <title>The genome sequence of type strain Novosphingobium flavum NBRC 111647.</title>
        <authorList>
            <person name="Liu Y."/>
        </authorList>
    </citation>
    <scope>NUCLEOTIDE SEQUENCE [LARGE SCALE GENOMIC DNA]</scope>
    <source>
        <strain evidence="1 2">NBRC 111647</strain>
    </source>
</reference>
<name>A0A7X1FTX1_9SPHN</name>
<proteinExistence type="predicted"/>
<dbReference type="Proteomes" id="UP000566813">
    <property type="component" value="Unassembled WGS sequence"/>
</dbReference>
<protein>
    <submittedName>
        <fullName evidence="1">Uncharacterized protein</fullName>
    </submittedName>
</protein>
<evidence type="ECO:0000313" key="2">
    <source>
        <dbReference type="Proteomes" id="UP000566813"/>
    </source>
</evidence>
<sequence length="94" mass="10447">MAAIPGPREQERAEDFGVLLGWSHTRTSRGIQLKVQSTSTEAGNPRDIAARNLLMTRNQALILAKYLLDATGQTLPEKPRRGRLLRLLRRLTGG</sequence>